<dbReference type="Gene3D" id="1.50.10.10">
    <property type="match status" value="1"/>
</dbReference>
<evidence type="ECO:0000313" key="3">
    <source>
        <dbReference type="Proteomes" id="UP001056109"/>
    </source>
</evidence>
<dbReference type="Pfam" id="PF13575">
    <property type="entry name" value="DUF4135"/>
    <property type="match status" value="1"/>
</dbReference>
<dbReference type="RefSeq" id="WP_252673702.1">
    <property type="nucleotide sequence ID" value="NZ_CP099547.1"/>
</dbReference>
<evidence type="ECO:0000259" key="1">
    <source>
        <dbReference type="Pfam" id="PF13575"/>
    </source>
</evidence>
<dbReference type="InterPro" id="IPR017146">
    <property type="entry name" value="Lanti_2_LanM"/>
</dbReference>
<dbReference type="InterPro" id="IPR012341">
    <property type="entry name" value="6hp_glycosidase-like_sf"/>
</dbReference>
<dbReference type="InterPro" id="IPR025410">
    <property type="entry name" value="Lant_dehyd"/>
</dbReference>
<proteinExistence type="predicted"/>
<evidence type="ECO:0000313" key="2">
    <source>
        <dbReference type="EMBL" id="USR79843.1"/>
    </source>
</evidence>
<dbReference type="SUPFAM" id="SSF158745">
    <property type="entry name" value="LanC-like"/>
    <property type="match status" value="1"/>
</dbReference>
<dbReference type="SMART" id="SM01260">
    <property type="entry name" value="LANC_like"/>
    <property type="match status" value="1"/>
</dbReference>
<gene>
    <name evidence="2" type="primary">lanM</name>
    <name evidence="2" type="ORF">NG665_02350</name>
</gene>
<reference evidence="2" key="1">
    <citation type="submission" date="2022-06" db="EMBL/GenBank/DDBJ databases">
        <title>Complete Genome Sequence of Arcanobacterium pinnipediorum strain DSM 28752 isolated from a harbour seal.</title>
        <authorList>
            <person name="Borowiak M."/>
            <person name="Kreitlow A."/>
            <person name="Alssahen M."/>
            <person name="Malorny B."/>
            <person name="Laemmler C."/>
            <person name="Prenger-Berninghoff E."/>
            <person name="Siebert U."/>
            <person name="Ploetz M."/>
            <person name="Abdulmawjood A."/>
        </authorList>
    </citation>
    <scope>NUCLEOTIDE SEQUENCE</scope>
    <source>
        <strain evidence="2">DSM 28752</strain>
    </source>
</reference>
<feature type="domain" description="Lantibiotic biosynthesis protein dehydration" evidence="1">
    <location>
        <begin position="202"/>
        <end position="567"/>
    </location>
</feature>
<keyword evidence="3" id="KW-1185">Reference proteome</keyword>
<dbReference type="Proteomes" id="UP001056109">
    <property type="component" value="Chromosome"/>
</dbReference>
<sequence>MDPLNFIGALDLNERCVAIQRAIEDDRLEPRFVELAWFQWIERKKSLTNDQMSSVMSMRKFSREIISMASDPNPDSEVKTVLAEAVEGSHWFKDIYLDMQNHNFDEAAEVGYALLYAPFISRLVESVTPYINASNIFTERILESFIINLASSLHRLCVRCVIHALQVHGVVDGSNDETGERLVDFLSTYAQRQNLETFYSEYPNLARCMSETTSRHIDFTLEMCRNLTDVSSQIGLSRTCRISNITIGEGDTHRGGRTVARVQTETDDVMYYKPHVLKSEKLFHQVVEHLNNYSDLLPLSLPKIWWFNGFSISREVSYLPCESHTQVQRAYRRFGELLGISYIFQFTDLHMENLVISGEHPIIVDAETFIANRLSFDTSGFSKASAEVLKQAARFVTSSILLPSKIYLDASLRSVDLGAISAGEQNVDGVLVLKDVDNVNVRFERSSGVVPAAKNQIRHGDSVTDYRKYTDEVLLGFTSALDCISHCADELVKIVQGFSDAESRVLIRATSSYARLLDFSLHPSCMQDRRESDKIFENLFAMPGISPEIYLAEYYDMSHGDVPYFTTPINSTDIIDSLGNRIDNAFEESAQRIVVHHLRTGVDALSVNAQKTLIRAKIGSVDEATSADSLDSDFHGFSRSKNHEQSLAMFKDTISKIADAGVRCSVQSNIDNSVSWLSLDEDHDFIPVPLQSDVYSGMAGVGLFYLQLGDVLGRADYLQMAERIRDTLLLPLPSMSPGLSAFVGPTSSVPFALKLYALNQNRTNRKFMIDGMTSIRSVVESGKFDDFSWLTGVSSLLPLLIDCYEITGDDIWLGPTHALADQLAESITKISFNDAGVAHGQLGLALSLMRYGTEMDSPRHTDVAKSVLKVVGEHPWGLEGIRSYCRGIAGFLHVVSDAVQSGVLDKEELILAADATGFFNYDLMRSDCLCHGNCGTIDAAISAYQASGEERFIEYAWDLARAMVDRANMAGAFAVETRPGFPNVGLFKSLTGIGYTLLRLTNAHIPSILVLSKGGE</sequence>
<dbReference type="CDD" id="cd04792">
    <property type="entry name" value="LanM-like"/>
    <property type="match status" value="1"/>
</dbReference>
<name>A0ABY5AIT0_9ACTO</name>
<dbReference type="InterPro" id="IPR007822">
    <property type="entry name" value="LANC-like"/>
</dbReference>
<protein>
    <submittedName>
        <fullName evidence="2">Type 2 lanthipeptide synthetase LanM</fullName>
    </submittedName>
</protein>
<dbReference type="Pfam" id="PF05147">
    <property type="entry name" value="LANC_like"/>
    <property type="match status" value="1"/>
</dbReference>
<dbReference type="PRINTS" id="PR01950">
    <property type="entry name" value="LANCSUPER"/>
</dbReference>
<organism evidence="2 3">
    <name type="scientific">Arcanobacterium pinnipediorum</name>
    <dbReference type="NCBI Taxonomy" id="1503041"/>
    <lineage>
        <taxon>Bacteria</taxon>
        <taxon>Bacillati</taxon>
        <taxon>Actinomycetota</taxon>
        <taxon>Actinomycetes</taxon>
        <taxon>Actinomycetales</taxon>
        <taxon>Actinomycetaceae</taxon>
        <taxon>Arcanobacterium</taxon>
    </lineage>
</organism>
<dbReference type="EMBL" id="CP099547">
    <property type="protein sequence ID" value="USR79843.1"/>
    <property type="molecule type" value="Genomic_DNA"/>
</dbReference>
<dbReference type="NCBIfam" id="TIGR03897">
    <property type="entry name" value="lanti_2_LanM"/>
    <property type="match status" value="1"/>
</dbReference>
<accession>A0ABY5AIT0</accession>
<dbReference type="PIRSF" id="PIRSF037228">
    <property type="entry name" value="Lant_mod_RumM"/>
    <property type="match status" value="1"/>
</dbReference>